<evidence type="ECO:0000259" key="3">
    <source>
        <dbReference type="PROSITE" id="PS51186"/>
    </source>
</evidence>
<dbReference type="PROSITE" id="PS51186">
    <property type="entry name" value="GNAT"/>
    <property type="match status" value="1"/>
</dbReference>
<protein>
    <submittedName>
        <fullName evidence="4">GNAT family N-acetyltransferase</fullName>
    </submittedName>
</protein>
<dbReference type="PANTHER" id="PTHR43072:SF23">
    <property type="entry name" value="UPF0039 PROTEIN C11D3.02C"/>
    <property type="match status" value="1"/>
</dbReference>
<evidence type="ECO:0000313" key="5">
    <source>
        <dbReference type="Proteomes" id="UP001256711"/>
    </source>
</evidence>
<keyword evidence="2" id="KW-0012">Acyltransferase</keyword>
<name>A0AAW8TT22_9ENTE</name>
<dbReference type="PANTHER" id="PTHR43072">
    <property type="entry name" value="N-ACETYLTRANSFERASE"/>
    <property type="match status" value="1"/>
</dbReference>
<feature type="domain" description="N-acetyltransferase" evidence="3">
    <location>
        <begin position="2"/>
        <end position="161"/>
    </location>
</feature>
<dbReference type="EMBL" id="JARQBJ010000001">
    <property type="protein sequence ID" value="MDT2809068.1"/>
    <property type="molecule type" value="Genomic_DNA"/>
</dbReference>
<evidence type="ECO:0000313" key="4">
    <source>
        <dbReference type="EMBL" id="MDT2809068.1"/>
    </source>
</evidence>
<dbReference type="RefSeq" id="WP_311834839.1">
    <property type="nucleotide sequence ID" value="NZ_JARQBJ010000001.1"/>
</dbReference>
<dbReference type="Pfam" id="PF00583">
    <property type="entry name" value="Acetyltransf_1"/>
    <property type="match status" value="1"/>
</dbReference>
<dbReference type="GO" id="GO:0016747">
    <property type="term" value="F:acyltransferase activity, transferring groups other than amino-acyl groups"/>
    <property type="evidence" value="ECO:0007669"/>
    <property type="project" value="InterPro"/>
</dbReference>
<dbReference type="InterPro" id="IPR000182">
    <property type="entry name" value="GNAT_dom"/>
</dbReference>
<keyword evidence="1" id="KW-0808">Transferase</keyword>
<organism evidence="4 5">
    <name type="scientific">Enterococcus asini</name>
    <dbReference type="NCBI Taxonomy" id="57732"/>
    <lineage>
        <taxon>Bacteria</taxon>
        <taxon>Bacillati</taxon>
        <taxon>Bacillota</taxon>
        <taxon>Bacilli</taxon>
        <taxon>Lactobacillales</taxon>
        <taxon>Enterococcaceae</taxon>
        <taxon>Enterococcus</taxon>
    </lineage>
</organism>
<reference evidence="4" key="1">
    <citation type="submission" date="2023-03" db="EMBL/GenBank/DDBJ databases">
        <authorList>
            <person name="Shen W."/>
            <person name="Cai J."/>
        </authorList>
    </citation>
    <scope>NUCLEOTIDE SEQUENCE</scope>
    <source>
        <strain evidence="4">B226-2</strain>
    </source>
</reference>
<dbReference type="InterPro" id="IPR016181">
    <property type="entry name" value="Acyl_CoA_acyltransferase"/>
</dbReference>
<gene>
    <name evidence="4" type="ORF">P7H43_00970</name>
</gene>
<dbReference type="SUPFAM" id="SSF55729">
    <property type="entry name" value="Acyl-CoA N-acyltransferases (Nat)"/>
    <property type="match status" value="1"/>
</dbReference>
<proteinExistence type="predicted"/>
<dbReference type="Gene3D" id="3.40.630.30">
    <property type="match status" value="1"/>
</dbReference>
<accession>A0AAW8TT22</accession>
<dbReference type="CDD" id="cd04301">
    <property type="entry name" value="NAT_SF"/>
    <property type="match status" value="1"/>
</dbReference>
<dbReference type="Proteomes" id="UP001256711">
    <property type="component" value="Unassembled WGS sequence"/>
</dbReference>
<comment type="caution">
    <text evidence="4">The sequence shown here is derived from an EMBL/GenBank/DDBJ whole genome shotgun (WGS) entry which is preliminary data.</text>
</comment>
<evidence type="ECO:0000256" key="1">
    <source>
        <dbReference type="ARBA" id="ARBA00022679"/>
    </source>
</evidence>
<sequence length="161" mass="18667">MIITEKLTDEHICQLWTIDRAIWNTQNTPALEQYEDYERYATGLKRQQLLLALDEATGEVLGALSYHHPSPLPAHRRHWVLGIGIAPSAQGQGVGQALMQRLLTMAPSHDIGKISLRVFETNPNARRFYQKIGFHEEGFLPREYWLNDQWVAEYIMVYYLD</sequence>
<dbReference type="AlphaFoldDB" id="A0AAW8TT22"/>
<evidence type="ECO:0000256" key="2">
    <source>
        <dbReference type="ARBA" id="ARBA00023315"/>
    </source>
</evidence>